<sequence length="34" mass="3821">RPRILNRNNVMTLQLVDGKPLIPDDEHHSSNLAG</sequence>
<proteinExistence type="predicted"/>
<keyword evidence="2" id="KW-1185">Reference proteome</keyword>
<dbReference type="AlphaFoldDB" id="A0A392W0W5"/>
<dbReference type="EMBL" id="LXQA011352036">
    <property type="protein sequence ID" value="MCI94278.1"/>
    <property type="molecule type" value="Genomic_DNA"/>
</dbReference>
<comment type="caution">
    <text evidence="1">The sequence shown here is derived from an EMBL/GenBank/DDBJ whole genome shotgun (WGS) entry which is preliminary data.</text>
</comment>
<dbReference type="Proteomes" id="UP000265520">
    <property type="component" value="Unassembled WGS sequence"/>
</dbReference>
<feature type="non-terminal residue" evidence="1">
    <location>
        <position position="1"/>
    </location>
</feature>
<evidence type="ECO:0000313" key="1">
    <source>
        <dbReference type="EMBL" id="MCI94278.1"/>
    </source>
</evidence>
<protein>
    <submittedName>
        <fullName evidence="1">Uncharacterized protein</fullName>
    </submittedName>
</protein>
<organism evidence="1 2">
    <name type="scientific">Trifolium medium</name>
    <dbReference type="NCBI Taxonomy" id="97028"/>
    <lineage>
        <taxon>Eukaryota</taxon>
        <taxon>Viridiplantae</taxon>
        <taxon>Streptophyta</taxon>
        <taxon>Embryophyta</taxon>
        <taxon>Tracheophyta</taxon>
        <taxon>Spermatophyta</taxon>
        <taxon>Magnoliopsida</taxon>
        <taxon>eudicotyledons</taxon>
        <taxon>Gunneridae</taxon>
        <taxon>Pentapetalae</taxon>
        <taxon>rosids</taxon>
        <taxon>fabids</taxon>
        <taxon>Fabales</taxon>
        <taxon>Fabaceae</taxon>
        <taxon>Papilionoideae</taxon>
        <taxon>50 kb inversion clade</taxon>
        <taxon>NPAAA clade</taxon>
        <taxon>Hologalegina</taxon>
        <taxon>IRL clade</taxon>
        <taxon>Trifolieae</taxon>
        <taxon>Trifolium</taxon>
    </lineage>
</organism>
<accession>A0A392W0W5</accession>
<evidence type="ECO:0000313" key="2">
    <source>
        <dbReference type="Proteomes" id="UP000265520"/>
    </source>
</evidence>
<name>A0A392W0W5_9FABA</name>
<reference evidence="1 2" key="1">
    <citation type="journal article" date="2018" name="Front. Plant Sci.">
        <title>Red Clover (Trifolium pratense) and Zigzag Clover (T. medium) - A Picture of Genomic Similarities and Differences.</title>
        <authorList>
            <person name="Dluhosova J."/>
            <person name="Istvanek J."/>
            <person name="Nedelnik J."/>
            <person name="Repkova J."/>
        </authorList>
    </citation>
    <scope>NUCLEOTIDE SEQUENCE [LARGE SCALE GENOMIC DNA]</scope>
    <source>
        <strain evidence="2">cv. 10/8</strain>
        <tissue evidence="1">Leaf</tissue>
    </source>
</reference>